<organism evidence="7">
    <name type="scientific">Mycobacterium triplex</name>
    <dbReference type="NCBI Taxonomy" id="47839"/>
    <lineage>
        <taxon>Bacteria</taxon>
        <taxon>Bacillati</taxon>
        <taxon>Actinomycetota</taxon>
        <taxon>Actinomycetes</taxon>
        <taxon>Mycobacteriales</taxon>
        <taxon>Mycobacteriaceae</taxon>
        <taxon>Mycobacterium</taxon>
        <taxon>Mycobacterium simiae complex</taxon>
    </lineage>
</organism>
<dbReference type="Gene3D" id="1.20.1250.20">
    <property type="entry name" value="MFS general substrate transporter like domains"/>
    <property type="match status" value="1"/>
</dbReference>
<dbReference type="AlphaFoldDB" id="A0A024JRM4"/>
<keyword evidence="4 5" id="KW-0472">Membrane</keyword>
<evidence type="ECO:0000256" key="5">
    <source>
        <dbReference type="SAM" id="Phobius"/>
    </source>
</evidence>
<dbReference type="PROSITE" id="PS50850">
    <property type="entry name" value="MFS"/>
    <property type="match status" value="1"/>
</dbReference>
<dbReference type="Proteomes" id="UP000028880">
    <property type="component" value="Unassembled WGS sequence"/>
</dbReference>
<evidence type="ECO:0000259" key="6">
    <source>
        <dbReference type="PROSITE" id="PS50850"/>
    </source>
</evidence>
<proteinExistence type="predicted"/>
<dbReference type="eggNOG" id="COG0477">
    <property type="taxonomic scope" value="Bacteria"/>
</dbReference>
<feature type="transmembrane region" description="Helical" evidence="5">
    <location>
        <begin position="400"/>
        <end position="416"/>
    </location>
</feature>
<evidence type="ECO:0000256" key="4">
    <source>
        <dbReference type="ARBA" id="ARBA00023136"/>
    </source>
</evidence>
<reference evidence="7" key="2">
    <citation type="submission" date="2014-04" db="EMBL/GenBank/DDBJ databases">
        <authorList>
            <person name="Xu Y.W."/>
            <person name="Yang Q."/>
        </authorList>
    </citation>
    <scope>NUCLEOTIDE SEQUENCE</scope>
    <source>
        <strain evidence="7">DSM 44626</strain>
    </source>
</reference>
<dbReference type="STRING" id="47839.BN973_00583"/>
<dbReference type="InterPro" id="IPR036259">
    <property type="entry name" value="MFS_trans_sf"/>
</dbReference>
<evidence type="ECO:0000256" key="3">
    <source>
        <dbReference type="ARBA" id="ARBA00022989"/>
    </source>
</evidence>
<dbReference type="InterPro" id="IPR005828">
    <property type="entry name" value="MFS_sugar_transport-like"/>
</dbReference>
<dbReference type="Pfam" id="PF00083">
    <property type="entry name" value="Sugar_tr"/>
    <property type="match status" value="1"/>
</dbReference>
<dbReference type="PROSITE" id="PS00217">
    <property type="entry name" value="SUGAR_TRANSPORT_2"/>
    <property type="match status" value="1"/>
</dbReference>
<protein>
    <submittedName>
        <fullName evidence="7">Major facilitator family protein transporter</fullName>
    </submittedName>
</protein>
<evidence type="ECO:0000256" key="1">
    <source>
        <dbReference type="ARBA" id="ARBA00004651"/>
    </source>
</evidence>
<keyword evidence="9" id="KW-1185">Reference proteome</keyword>
<evidence type="ECO:0000256" key="2">
    <source>
        <dbReference type="ARBA" id="ARBA00022692"/>
    </source>
</evidence>
<dbReference type="EMBL" id="LQPY01000011">
    <property type="protein sequence ID" value="ORX06239.1"/>
    <property type="molecule type" value="Genomic_DNA"/>
</dbReference>
<feature type="transmembrane region" description="Helical" evidence="5">
    <location>
        <begin position="180"/>
        <end position="198"/>
    </location>
</feature>
<comment type="subcellular location">
    <subcellularLocation>
        <location evidence="1">Cell membrane</location>
        <topology evidence="1">Multi-pass membrane protein</topology>
    </subcellularLocation>
</comment>
<feature type="transmembrane region" description="Helical" evidence="5">
    <location>
        <begin position="422"/>
        <end position="440"/>
    </location>
</feature>
<gene>
    <name evidence="8" type="ORF">AWC29_08230</name>
    <name evidence="7" type="ORF">BN973_00583</name>
</gene>
<feature type="transmembrane region" description="Helical" evidence="5">
    <location>
        <begin position="91"/>
        <end position="110"/>
    </location>
</feature>
<feature type="transmembrane region" description="Helical" evidence="5">
    <location>
        <begin position="116"/>
        <end position="137"/>
    </location>
</feature>
<evidence type="ECO:0000313" key="9">
    <source>
        <dbReference type="Proteomes" id="UP000193710"/>
    </source>
</evidence>
<dbReference type="Proteomes" id="UP000193710">
    <property type="component" value="Unassembled WGS sequence"/>
</dbReference>
<feature type="transmembrane region" description="Helical" evidence="5">
    <location>
        <begin position="355"/>
        <end position="379"/>
    </location>
</feature>
<feature type="transmembrane region" description="Helical" evidence="5">
    <location>
        <begin position="257"/>
        <end position="277"/>
    </location>
</feature>
<feature type="transmembrane region" description="Helical" evidence="5">
    <location>
        <begin position="330"/>
        <end position="349"/>
    </location>
</feature>
<reference evidence="8 9" key="3">
    <citation type="submission" date="2016-01" db="EMBL/GenBank/DDBJ databases">
        <title>The new phylogeny of the genus Mycobacterium.</title>
        <authorList>
            <person name="Tarcisio F."/>
            <person name="Conor M."/>
            <person name="Antonella G."/>
            <person name="Elisabetta G."/>
            <person name="Giulia F.S."/>
            <person name="Sara T."/>
            <person name="Anna F."/>
            <person name="Clotilde B."/>
            <person name="Roberto B."/>
            <person name="Veronica D.S."/>
            <person name="Fabio R."/>
            <person name="Monica P."/>
            <person name="Olivier J."/>
            <person name="Enrico T."/>
            <person name="Nicola S."/>
        </authorList>
    </citation>
    <scope>NUCLEOTIDE SEQUENCE [LARGE SCALE GENOMIC DNA]</scope>
    <source>
        <strain evidence="8 9">DSM 44626</strain>
    </source>
</reference>
<evidence type="ECO:0000313" key="7">
    <source>
        <dbReference type="EMBL" id="CDO86241.1"/>
    </source>
</evidence>
<sequence length="475" mass="49832">MTTPTTDGVRGSLDDAPVSRFHLKAAVTAGMGFFTDSYDLNVIGTVTLLVKPEFHLSAGQVGALTSSTLLAVAVGALLFGRLGDLLGRRRVYGLEAVLMIIGALASAFAPDFVGLLIARVVLGIGIGGDYPASGVIMTEYANRRNRGRLVGLTFLFYVFGQVAAYVVALVIVGLGTPPGLSWRLILGLGAIPSLLVLWNRRHMPESPRWTLVVAGDAERAAKDLSVFSGRAVQADTTDRWPASVTLWKALRSRSFQLTLLGTAGSWFFFNVAVYGNSVSQPLLINSIAPHTSIVTNMAINAALVVCFSLVAALVGLSLLDRIGRKPLQMLGFGLSALSMALIAAIPGLTSTVTPFAVVFGLSLFGIAVGPNYTTMLLAAESYPTAIRSTAHGISAGTAKVGAFLGALITPVMLAHLGLRPTVLIAGVCFALGIVATTLLTEPKDVALDTLDIEARQRKSRSRKLVATTAAQRASA</sequence>
<feature type="transmembrane region" description="Helical" evidence="5">
    <location>
        <begin position="149"/>
        <end position="174"/>
    </location>
</feature>
<name>A0A024JRM4_9MYCO</name>
<accession>A0A024JRM4</accession>
<dbReference type="PANTHER" id="PTHR23508">
    <property type="entry name" value="CARBOXYLIC ACID TRANSPORTER PROTEIN HOMOLOG"/>
    <property type="match status" value="1"/>
</dbReference>
<dbReference type="RefSeq" id="WP_051641097.1">
    <property type="nucleotide sequence ID" value="NZ_HG964446.1"/>
</dbReference>
<dbReference type="HOGENOM" id="CLU_001265_46_14_11"/>
<dbReference type="EMBL" id="HG964446">
    <property type="protein sequence ID" value="CDO86241.1"/>
    <property type="molecule type" value="Genomic_DNA"/>
</dbReference>
<dbReference type="OrthoDB" id="9787026at2"/>
<feature type="domain" description="Major facilitator superfamily (MFS) profile" evidence="6">
    <location>
        <begin position="25"/>
        <end position="444"/>
    </location>
</feature>
<dbReference type="InterPro" id="IPR020846">
    <property type="entry name" value="MFS_dom"/>
</dbReference>
<dbReference type="GO" id="GO:0046943">
    <property type="term" value="F:carboxylic acid transmembrane transporter activity"/>
    <property type="evidence" value="ECO:0007669"/>
    <property type="project" value="TreeGrafter"/>
</dbReference>
<dbReference type="GO" id="GO:0005886">
    <property type="term" value="C:plasma membrane"/>
    <property type="evidence" value="ECO:0007669"/>
    <property type="project" value="UniProtKB-SubCell"/>
</dbReference>
<dbReference type="InterPro" id="IPR005829">
    <property type="entry name" value="Sugar_transporter_CS"/>
</dbReference>
<evidence type="ECO:0000313" key="8">
    <source>
        <dbReference type="EMBL" id="ORX06239.1"/>
    </source>
</evidence>
<feature type="transmembrane region" description="Helical" evidence="5">
    <location>
        <begin position="297"/>
        <end position="318"/>
    </location>
</feature>
<dbReference type="SUPFAM" id="SSF103473">
    <property type="entry name" value="MFS general substrate transporter"/>
    <property type="match status" value="1"/>
</dbReference>
<keyword evidence="2 5" id="KW-0812">Transmembrane</keyword>
<dbReference type="PANTHER" id="PTHR23508:SF10">
    <property type="entry name" value="CARBOXYLIC ACID TRANSPORTER PROTEIN HOMOLOG"/>
    <property type="match status" value="1"/>
</dbReference>
<keyword evidence="3 5" id="KW-1133">Transmembrane helix</keyword>
<reference evidence="7" key="1">
    <citation type="journal article" date="2014" name="Genome Announc.">
        <title>Draft Genome Sequence of Mycobacterium triplex DSM 44626.</title>
        <authorList>
            <person name="Sassi M."/>
            <person name="Croce O."/>
            <person name="Robert C."/>
            <person name="Raoult D."/>
            <person name="Drancourt M."/>
        </authorList>
    </citation>
    <scope>NUCLEOTIDE SEQUENCE [LARGE SCALE GENOMIC DNA]</scope>
    <source>
        <strain evidence="7">DSM 44626</strain>
    </source>
</reference>
<feature type="transmembrane region" description="Helical" evidence="5">
    <location>
        <begin position="58"/>
        <end position="79"/>
    </location>
</feature>